<gene>
    <name evidence="2" type="ORF">GCM10007100_08510</name>
</gene>
<proteinExistence type="predicted"/>
<comment type="caution">
    <text evidence="2">The sequence shown here is derived from an EMBL/GenBank/DDBJ whole genome shotgun (WGS) entry which is preliminary data.</text>
</comment>
<evidence type="ECO:0000256" key="1">
    <source>
        <dbReference type="SAM" id="SignalP"/>
    </source>
</evidence>
<sequence length="309" mass="31249">MKSTRPTFALLTLLSSGLLSSGATAALVFSSNFDNGTSGAVDAIADLGTPAVGSFAFENPATASYGFVSGGTDRAFTTGNDGNTRITIAGADGPLNTAFQASPGTTFGSQTPDNRLYANFAASSLTGGNGATVSFDVGSYGTQNSGAFKAMVIRGLSSTNDEVFETWIGMGSAAGTRFVYAREAGDTTYLRTANGAGTPAGTRVYGGMPGWNSTNNASAPGGMATITISIQDGMVTYGASAGSPGGTLTFGQNSGATDIAQLEFSSVNFNQGGNSGYWLDNVTVNTVVPEPSAALLGGLGFLVLLRRRR</sequence>
<dbReference type="RefSeq" id="WP_189567664.1">
    <property type="nucleotide sequence ID" value="NZ_BMXI01000003.1"/>
</dbReference>
<evidence type="ECO:0000313" key="3">
    <source>
        <dbReference type="Proteomes" id="UP000644507"/>
    </source>
</evidence>
<evidence type="ECO:0008006" key="4">
    <source>
        <dbReference type="Google" id="ProtNLM"/>
    </source>
</evidence>
<keyword evidence="1" id="KW-0732">Signal</keyword>
<dbReference type="AlphaFoldDB" id="A0A918TK23"/>
<keyword evidence="3" id="KW-1185">Reference proteome</keyword>
<accession>A0A918TK23</accession>
<name>A0A918TK23_9BACT</name>
<reference evidence="2" key="1">
    <citation type="journal article" date="2014" name="Int. J. Syst. Evol. Microbiol.">
        <title>Complete genome sequence of Corynebacterium casei LMG S-19264T (=DSM 44701T), isolated from a smear-ripened cheese.</title>
        <authorList>
            <consortium name="US DOE Joint Genome Institute (JGI-PGF)"/>
            <person name="Walter F."/>
            <person name="Albersmeier A."/>
            <person name="Kalinowski J."/>
            <person name="Ruckert C."/>
        </authorList>
    </citation>
    <scope>NUCLEOTIDE SEQUENCE</scope>
    <source>
        <strain evidence="2">KCTC 12988</strain>
    </source>
</reference>
<evidence type="ECO:0000313" key="2">
    <source>
        <dbReference type="EMBL" id="GHC45468.1"/>
    </source>
</evidence>
<reference evidence="2" key="2">
    <citation type="submission" date="2020-09" db="EMBL/GenBank/DDBJ databases">
        <authorList>
            <person name="Sun Q."/>
            <person name="Kim S."/>
        </authorList>
    </citation>
    <scope>NUCLEOTIDE SEQUENCE</scope>
    <source>
        <strain evidence="2">KCTC 12988</strain>
    </source>
</reference>
<dbReference type="Proteomes" id="UP000644507">
    <property type="component" value="Unassembled WGS sequence"/>
</dbReference>
<organism evidence="2 3">
    <name type="scientific">Roseibacillus persicicus</name>
    <dbReference type="NCBI Taxonomy" id="454148"/>
    <lineage>
        <taxon>Bacteria</taxon>
        <taxon>Pseudomonadati</taxon>
        <taxon>Verrucomicrobiota</taxon>
        <taxon>Verrucomicrobiia</taxon>
        <taxon>Verrucomicrobiales</taxon>
        <taxon>Verrucomicrobiaceae</taxon>
        <taxon>Roseibacillus</taxon>
    </lineage>
</organism>
<protein>
    <recommendedName>
        <fullName evidence="4">PEP-CTERM protein-sorting domain-containing protein</fullName>
    </recommendedName>
</protein>
<feature type="chain" id="PRO_5037479165" description="PEP-CTERM protein-sorting domain-containing protein" evidence="1">
    <location>
        <begin position="26"/>
        <end position="309"/>
    </location>
</feature>
<feature type="signal peptide" evidence="1">
    <location>
        <begin position="1"/>
        <end position="25"/>
    </location>
</feature>
<dbReference type="EMBL" id="BMXI01000003">
    <property type="protein sequence ID" value="GHC45468.1"/>
    <property type="molecule type" value="Genomic_DNA"/>
</dbReference>